<evidence type="ECO:0000313" key="1">
    <source>
        <dbReference type="EMBL" id="CAB3765895.1"/>
    </source>
</evidence>
<keyword evidence="2" id="KW-1185">Reference proteome</keyword>
<organism evidence="1 2">
    <name type="scientific">Paraburkholderia humisilvae</name>
    <dbReference type="NCBI Taxonomy" id="627669"/>
    <lineage>
        <taxon>Bacteria</taxon>
        <taxon>Pseudomonadati</taxon>
        <taxon>Pseudomonadota</taxon>
        <taxon>Betaproteobacteria</taxon>
        <taxon>Burkholderiales</taxon>
        <taxon>Burkholderiaceae</taxon>
        <taxon>Paraburkholderia</taxon>
    </lineage>
</organism>
<reference evidence="1 2" key="1">
    <citation type="submission" date="2020-04" db="EMBL/GenBank/DDBJ databases">
        <authorList>
            <person name="De Canck E."/>
        </authorList>
    </citation>
    <scope>NUCLEOTIDE SEQUENCE [LARGE SCALE GENOMIC DNA]</scope>
    <source>
        <strain evidence="1 2">LMG 29542</strain>
    </source>
</reference>
<accession>A0A6J5ELL9</accession>
<proteinExistence type="predicted"/>
<gene>
    <name evidence="1" type="ORF">LMG29542_05258</name>
</gene>
<sequence length="93" mass="10357">MSRISVMEPGKIGVKAPPGRVWQRGFEHRQECYFLARYSMPKTGNQGWLVFGHAIIVALEDDPVGAVAQPIKRYGAEHSVGRERVAPLVEVQV</sequence>
<dbReference type="AlphaFoldDB" id="A0A6J5ELL9"/>
<protein>
    <submittedName>
        <fullName evidence="1">Uncharacterized protein</fullName>
    </submittedName>
</protein>
<evidence type="ECO:0000313" key="2">
    <source>
        <dbReference type="Proteomes" id="UP000494363"/>
    </source>
</evidence>
<dbReference type="EMBL" id="CADIKH010000028">
    <property type="protein sequence ID" value="CAB3765895.1"/>
    <property type="molecule type" value="Genomic_DNA"/>
</dbReference>
<name>A0A6J5ELL9_9BURK</name>
<dbReference type="Proteomes" id="UP000494363">
    <property type="component" value="Unassembled WGS sequence"/>
</dbReference>